<dbReference type="EMBL" id="GBRH01186661">
    <property type="protein sequence ID" value="JAE11235.1"/>
    <property type="molecule type" value="Transcribed_RNA"/>
</dbReference>
<evidence type="ECO:0000313" key="1">
    <source>
        <dbReference type="EMBL" id="JAE11235.1"/>
    </source>
</evidence>
<name>A0A0A9FDY3_ARUDO</name>
<proteinExistence type="predicted"/>
<reference evidence="1" key="2">
    <citation type="journal article" date="2015" name="Data Brief">
        <title>Shoot transcriptome of the giant reed, Arundo donax.</title>
        <authorList>
            <person name="Barrero R.A."/>
            <person name="Guerrero F.D."/>
            <person name="Moolhuijzen P."/>
            <person name="Goolsby J.A."/>
            <person name="Tidwell J."/>
            <person name="Bellgard S.E."/>
            <person name="Bellgard M.I."/>
        </authorList>
    </citation>
    <scope>NUCLEOTIDE SEQUENCE</scope>
    <source>
        <tissue evidence="1">Shoot tissue taken approximately 20 cm above the soil surface</tissue>
    </source>
</reference>
<protein>
    <submittedName>
        <fullName evidence="1">Uncharacterized protein</fullName>
    </submittedName>
</protein>
<accession>A0A0A9FDY3</accession>
<organism evidence="1">
    <name type="scientific">Arundo donax</name>
    <name type="common">Giant reed</name>
    <name type="synonym">Donax arundinaceus</name>
    <dbReference type="NCBI Taxonomy" id="35708"/>
    <lineage>
        <taxon>Eukaryota</taxon>
        <taxon>Viridiplantae</taxon>
        <taxon>Streptophyta</taxon>
        <taxon>Embryophyta</taxon>
        <taxon>Tracheophyta</taxon>
        <taxon>Spermatophyta</taxon>
        <taxon>Magnoliopsida</taxon>
        <taxon>Liliopsida</taxon>
        <taxon>Poales</taxon>
        <taxon>Poaceae</taxon>
        <taxon>PACMAD clade</taxon>
        <taxon>Arundinoideae</taxon>
        <taxon>Arundineae</taxon>
        <taxon>Arundo</taxon>
    </lineage>
</organism>
<reference evidence="1" key="1">
    <citation type="submission" date="2014-09" db="EMBL/GenBank/DDBJ databases">
        <authorList>
            <person name="Magalhaes I.L.F."/>
            <person name="Oliveira U."/>
            <person name="Santos F.R."/>
            <person name="Vidigal T.H.D.A."/>
            <person name="Brescovit A.D."/>
            <person name="Santos A.J."/>
        </authorList>
    </citation>
    <scope>NUCLEOTIDE SEQUENCE</scope>
    <source>
        <tissue evidence="1">Shoot tissue taken approximately 20 cm above the soil surface</tissue>
    </source>
</reference>
<sequence length="55" mass="6602">MFRSTCLWLLPVCFAVYAFRYRCWVYACQTVLATSLRYCFGITENYLLLTLTFRL</sequence>
<dbReference type="AlphaFoldDB" id="A0A0A9FDY3"/>